<protein>
    <submittedName>
        <fullName evidence="8">Binuclear zinc transcription factor</fullName>
    </submittedName>
</protein>
<feature type="domain" description="Zn(2)-C6 fungal-type" evidence="7">
    <location>
        <begin position="44"/>
        <end position="74"/>
    </location>
</feature>
<evidence type="ECO:0000256" key="5">
    <source>
        <dbReference type="ARBA" id="ARBA00023242"/>
    </source>
</evidence>
<dbReference type="InterPro" id="IPR050815">
    <property type="entry name" value="TF_fung"/>
</dbReference>
<proteinExistence type="predicted"/>
<dbReference type="PANTHER" id="PTHR47338">
    <property type="entry name" value="ZN(II)2CYS6 TRANSCRIPTION FACTOR (EUROFUNG)-RELATED"/>
    <property type="match status" value="1"/>
</dbReference>
<dbReference type="GO" id="GO:0008270">
    <property type="term" value="F:zinc ion binding"/>
    <property type="evidence" value="ECO:0007669"/>
    <property type="project" value="InterPro"/>
</dbReference>
<dbReference type="CDD" id="cd12148">
    <property type="entry name" value="fungal_TF_MHR"/>
    <property type="match status" value="1"/>
</dbReference>
<dbReference type="InterPro" id="IPR007219">
    <property type="entry name" value="XnlR_reg_dom"/>
</dbReference>
<gene>
    <name evidence="8" type="ORF">B0T25DRAFT_228664</name>
</gene>
<feature type="region of interest" description="Disordered" evidence="6">
    <location>
        <begin position="1"/>
        <end position="33"/>
    </location>
</feature>
<dbReference type="GO" id="GO:0003677">
    <property type="term" value="F:DNA binding"/>
    <property type="evidence" value="ECO:0007669"/>
    <property type="project" value="InterPro"/>
</dbReference>
<keyword evidence="2" id="KW-0479">Metal-binding</keyword>
<evidence type="ECO:0000256" key="6">
    <source>
        <dbReference type="SAM" id="MobiDB-lite"/>
    </source>
</evidence>
<dbReference type="Pfam" id="PF00172">
    <property type="entry name" value="Zn_clus"/>
    <property type="match status" value="1"/>
</dbReference>
<keyword evidence="3" id="KW-0805">Transcription regulation</keyword>
<dbReference type="SUPFAM" id="SSF57701">
    <property type="entry name" value="Zn2/Cys6 DNA-binding domain"/>
    <property type="match status" value="1"/>
</dbReference>
<feature type="compositionally biased region" description="Basic and acidic residues" evidence="6">
    <location>
        <begin position="1"/>
        <end position="10"/>
    </location>
</feature>
<keyword evidence="5" id="KW-0539">Nucleus</keyword>
<dbReference type="PROSITE" id="PS50048">
    <property type="entry name" value="ZN2_CY6_FUNGAL_2"/>
    <property type="match status" value="1"/>
</dbReference>
<comment type="subcellular location">
    <subcellularLocation>
        <location evidence="1">Nucleus</location>
    </subcellularLocation>
</comment>
<dbReference type="GO" id="GO:0005634">
    <property type="term" value="C:nucleus"/>
    <property type="evidence" value="ECO:0007669"/>
    <property type="project" value="UniProtKB-SubCell"/>
</dbReference>
<dbReference type="PANTHER" id="PTHR47338:SF10">
    <property type="entry name" value="TRANSCRIPTION FACTOR DOMAIN-CONTAINING PROTEIN-RELATED"/>
    <property type="match status" value="1"/>
</dbReference>
<dbReference type="Pfam" id="PF04082">
    <property type="entry name" value="Fungal_trans"/>
    <property type="match status" value="1"/>
</dbReference>
<keyword evidence="4" id="KW-0804">Transcription</keyword>
<evidence type="ECO:0000256" key="4">
    <source>
        <dbReference type="ARBA" id="ARBA00023163"/>
    </source>
</evidence>
<dbReference type="CDD" id="cd00067">
    <property type="entry name" value="GAL4"/>
    <property type="match status" value="1"/>
</dbReference>
<dbReference type="GO" id="GO:0006351">
    <property type="term" value="P:DNA-templated transcription"/>
    <property type="evidence" value="ECO:0007669"/>
    <property type="project" value="InterPro"/>
</dbReference>
<feature type="compositionally biased region" description="Polar residues" evidence="6">
    <location>
        <begin position="20"/>
        <end position="30"/>
    </location>
</feature>
<evidence type="ECO:0000256" key="1">
    <source>
        <dbReference type="ARBA" id="ARBA00004123"/>
    </source>
</evidence>
<dbReference type="GO" id="GO:0000981">
    <property type="term" value="F:DNA-binding transcription factor activity, RNA polymerase II-specific"/>
    <property type="evidence" value="ECO:0007669"/>
    <property type="project" value="InterPro"/>
</dbReference>
<reference evidence="8" key="2">
    <citation type="submission" date="2023-06" db="EMBL/GenBank/DDBJ databases">
        <authorList>
            <consortium name="Lawrence Berkeley National Laboratory"/>
            <person name="Haridas S."/>
            <person name="Hensen N."/>
            <person name="Bonometti L."/>
            <person name="Westerberg I."/>
            <person name="Brannstrom I.O."/>
            <person name="Guillou S."/>
            <person name="Cros-Aarteil S."/>
            <person name="Calhoun S."/>
            <person name="Kuo A."/>
            <person name="Mondo S."/>
            <person name="Pangilinan J."/>
            <person name="Riley R."/>
            <person name="Labutti K."/>
            <person name="Andreopoulos B."/>
            <person name="Lipzen A."/>
            <person name="Chen C."/>
            <person name="Yanf M."/>
            <person name="Daum C."/>
            <person name="Ng V."/>
            <person name="Clum A."/>
            <person name="Steindorff A."/>
            <person name="Ohm R."/>
            <person name="Martin F."/>
            <person name="Silar P."/>
            <person name="Natvig D."/>
            <person name="Lalanne C."/>
            <person name="Gautier V."/>
            <person name="Ament-Velasquez S.L."/>
            <person name="Kruys A."/>
            <person name="Hutchinson M.I."/>
            <person name="Powell A.J."/>
            <person name="Barry K."/>
            <person name="Miller A.N."/>
            <person name="Grigoriev I.V."/>
            <person name="Debuchy R."/>
            <person name="Gladieux P."/>
            <person name="Thoren M.H."/>
            <person name="Johannesson H."/>
        </authorList>
    </citation>
    <scope>NUCLEOTIDE SEQUENCE</scope>
    <source>
        <strain evidence="8">CBS 955.72</strain>
    </source>
</reference>
<comment type="caution">
    <text evidence="8">The sequence shown here is derived from an EMBL/GenBank/DDBJ whole genome shotgun (WGS) entry which is preliminary data.</text>
</comment>
<sequence length="681" mass="76146">MDLSDLRLDTVAHQPGSGHNPASNLQEQTTGDGGHQILRTSLLSCLQCRDRKIKCDRKKPCCMRCANLGYECVFPGSRQKPTAKRSNVSELETRLARLEGKMEEIQSGLLPEIPMLPSTEFPAMLNWGQFEMELDTDDAGRVSVQDAAAGRRSFHEQQEHHVHGQLNNLDVFEQLLQPQQIEDLTGIYFDELHHTMPMLQKSRYLASLRLPQHVRPSMCLQYAVMALAAAVSDAHSSMAMPLYQLARTNAESDEMKGQGDHFSTVAHAQCWTLIANFEAQHQIHARASASLSRGLRIAQMLGLHQLDDPNQSRPSTLPSPIDWCEMEERRRTWWVIFCLDRFVNAITGWPTLINEQDISTLLPASEEAFDHAVEESTNSPAGILSPAGSSYSLFAGRVLAAHLFHRTIQQTLQIRPDDEPENIKNGPYWDRHRRIDNDLAYMILFPPDSFRLPRAFRSLDAVSVTINIQTSIICIHRAALVKIAQHHLPESTKQQHKDRLLPAAEEIVRILKMMADIEPAIKHPLIAFATYMAASVFLEDFVGEYNKQSEANLDFLLNLLIAVGNKNTVIRSLAVRLAMDMKRSGIFRIAIDEIDDLSSEFTFTPLLAIGGVVSPLAPFCRGKRRLESEQRNPNVDDSGGIALGEASLAFMQSPDVQSQLPWALPGLGNIFPDATTSTNSD</sequence>
<reference evidence="8" key="1">
    <citation type="journal article" date="2023" name="Mol. Phylogenet. Evol.">
        <title>Genome-scale phylogeny and comparative genomics of the fungal order Sordariales.</title>
        <authorList>
            <person name="Hensen N."/>
            <person name="Bonometti L."/>
            <person name="Westerberg I."/>
            <person name="Brannstrom I.O."/>
            <person name="Guillou S."/>
            <person name="Cros-Aarteil S."/>
            <person name="Calhoun S."/>
            <person name="Haridas S."/>
            <person name="Kuo A."/>
            <person name="Mondo S."/>
            <person name="Pangilinan J."/>
            <person name="Riley R."/>
            <person name="LaButti K."/>
            <person name="Andreopoulos B."/>
            <person name="Lipzen A."/>
            <person name="Chen C."/>
            <person name="Yan M."/>
            <person name="Daum C."/>
            <person name="Ng V."/>
            <person name="Clum A."/>
            <person name="Steindorff A."/>
            <person name="Ohm R.A."/>
            <person name="Martin F."/>
            <person name="Silar P."/>
            <person name="Natvig D.O."/>
            <person name="Lalanne C."/>
            <person name="Gautier V."/>
            <person name="Ament-Velasquez S.L."/>
            <person name="Kruys A."/>
            <person name="Hutchinson M.I."/>
            <person name="Powell A.J."/>
            <person name="Barry K."/>
            <person name="Miller A.N."/>
            <person name="Grigoriev I.V."/>
            <person name="Debuchy R."/>
            <person name="Gladieux P."/>
            <person name="Hiltunen Thoren M."/>
            <person name="Johannesson H."/>
        </authorList>
    </citation>
    <scope>NUCLEOTIDE SEQUENCE</scope>
    <source>
        <strain evidence="8">CBS 955.72</strain>
    </source>
</reference>
<dbReference type="AlphaFoldDB" id="A0AAJ0HD91"/>
<name>A0AAJ0HD91_9PEZI</name>
<dbReference type="InterPro" id="IPR001138">
    <property type="entry name" value="Zn2Cys6_DnaBD"/>
</dbReference>
<keyword evidence="9" id="KW-1185">Reference proteome</keyword>
<dbReference type="Proteomes" id="UP001275084">
    <property type="component" value="Unassembled WGS sequence"/>
</dbReference>
<dbReference type="SMART" id="SM00906">
    <property type="entry name" value="Fungal_trans"/>
    <property type="match status" value="1"/>
</dbReference>
<organism evidence="8 9">
    <name type="scientific">Lasiosphaeria hispida</name>
    <dbReference type="NCBI Taxonomy" id="260671"/>
    <lineage>
        <taxon>Eukaryota</taxon>
        <taxon>Fungi</taxon>
        <taxon>Dikarya</taxon>
        <taxon>Ascomycota</taxon>
        <taxon>Pezizomycotina</taxon>
        <taxon>Sordariomycetes</taxon>
        <taxon>Sordariomycetidae</taxon>
        <taxon>Sordariales</taxon>
        <taxon>Lasiosphaeriaceae</taxon>
        <taxon>Lasiosphaeria</taxon>
    </lineage>
</organism>
<evidence type="ECO:0000313" key="9">
    <source>
        <dbReference type="Proteomes" id="UP001275084"/>
    </source>
</evidence>
<evidence type="ECO:0000256" key="3">
    <source>
        <dbReference type="ARBA" id="ARBA00023015"/>
    </source>
</evidence>
<dbReference type="SMART" id="SM00066">
    <property type="entry name" value="GAL4"/>
    <property type="match status" value="1"/>
</dbReference>
<accession>A0AAJ0HD91</accession>
<dbReference type="PROSITE" id="PS00463">
    <property type="entry name" value="ZN2_CY6_FUNGAL_1"/>
    <property type="match status" value="1"/>
</dbReference>
<evidence type="ECO:0000313" key="8">
    <source>
        <dbReference type="EMBL" id="KAK3348734.1"/>
    </source>
</evidence>
<evidence type="ECO:0000259" key="7">
    <source>
        <dbReference type="PROSITE" id="PS50048"/>
    </source>
</evidence>
<evidence type="ECO:0000256" key="2">
    <source>
        <dbReference type="ARBA" id="ARBA00022723"/>
    </source>
</evidence>
<dbReference type="EMBL" id="JAUIQD010000005">
    <property type="protein sequence ID" value="KAK3348734.1"/>
    <property type="molecule type" value="Genomic_DNA"/>
</dbReference>
<dbReference type="Gene3D" id="4.10.240.10">
    <property type="entry name" value="Zn(2)-C6 fungal-type DNA-binding domain"/>
    <property type="match status" value="1"/>
</dbReference>
<dbReference type="InterPro" id="IPR036864">
    <property type="entry name" value="Zn2-C6_fun-type_DNA-bd_sf"/>
</dbReference>